<reference evidence="1 2" key="1">
    <citation type="submission" date="2013-11" db="EMBL/GenBank/DDBJ databases">
        <title>Genome sequencing of Stegodyphus mimosarum.</title>
        <authorList>
            <person name="Bechsgaard J."/>
        </authorList>
    </citation>
    <scope>NUCLEOTIDE SEQUENCE [LARGE SCALE GENOMIC DNA]</scope>
</reference>
<dbReference type="EMBL" id="KK117872">
    <property type="protein sequence ID" value="KFM71633.1"/>
    <property type="molecule type" value="Genomic_DNA"/>
</dbReference>
<organism evidence="1 2">
    <name type="scientific">Stegodyphus mimosarum</name>
    <name type="common">African social velvet spider</name>
    <dbReference type="NCBI Taxonomy" id="407821"/>
    <lineage>
        <taxon>Eukaryota</taxon>
        <taxon>Metazoa</taxon>
        <taxon>Ecdysozoa</taxon>
        <taxon>Arthropoda</taxon>
        <taxon>Chelicerata</taxon>
        <taxon>Arachnida</taxon>
        <taxon>Araneae</taxon>
        <taxon>Araneomorphae</taxon>
        <taxon>Entelegynae</taxon>
        <taxon>Eresoidea</taxon>
        <taxon>Eresidae</taxon>
        <taxon>Stegodyphus</taxon>
    </lineage>
</organism>
<name>A0A087U2P4_STEMI</name>
<feature type="non-terminal residue" evidence="1">
    <location>
        <position position="97"/>
    </location>
</feature>
<gene>
    <name evidence="1" type="ORF">X975_22435</name>
</gene>
<dbReference type="Proteomes" id="UP000054359">
    <property type="component" value="Unassembled WGS sequence"/>
</dbReference>
<evidence type="ECO:0000313" key="1">
    <source>
        <dbReference type="EMBL" id="KFM71633.1"/>
    </source>
</evidence>
<keyword evidence="2" id="KW-1185">Reference proteome</keyword>
<accession>A0A087U2P4</accession>
<proteinExistence type="predicted"/>
<dbReference type="AlphaFoldDB" id="A0A087U2P4"/>
<protein>
    <submittedName>
        <fullName evidence="1">Uncharacterized protein</fullName>
    </submittedName>
</protein>
<sequence>MCVYSGCYFEKDWVIIFYKHFEIEIFDYLGGKNLTTFNFWIQHRYGVAMAIFGKECGTLKSIQYDHKVDDGQILVFNISLPERQKFELFRRIFLSFK</sequence>
<evidence type="ECO:0000313" key="2">
    <source>
        <dbReference type="Proteomes" id="UP000054359"/>
    </source>
</evidence>